<dbReference type="InterPro" id="IPR036374">
    <property type="entry name" value="OxRdtase_Mopterin-bd_sf"/>
</dbReference>
<sequence>MPLTSQPGASYLEILNEPDWTRTHSHRVGTRDRDARYIGLTHGGDEIPYDLEEVAEEKLNELRQKVERGELVTVRDIMTKQIDFHLRRPDVHPKFWRYVLHTTESFIKQEQPWPVNVAKRGGEEKRRAKEEIEDPGRGKKGDSEEQSKGQEEDAQKDVKPKMSFEEAALLKYLQHEQKYRSSMRQNDGRGRSPFHDEVLPEQIDEADQFSPDSWVPRSKSLKRLTGKHPMNAEADLTTLFDAGLITPSPIHYVRNHGAVPHLLWENHKLDVVVDRPLTFGMDELISRFNSINIPIFLACDGSRRKELNMIKRTRGFNFTTAAVPPSRCASRSGCCRAHGERIREVLLGPL</sequence>
<dbReference type="PANTHER" id="PTHR19372">
    <property type="entry name" value="SULFITE REDUCTASE"/>
    <property type="match status" value="1"/>
</dbReference>
<dbReference type="HOGENOM" id="CLU_808877_0_0_1"/>
<feature type="compositionally biased region" description="Basic and acidic residues" evidence="1">
    <location>
        <begin position="120"/>
        <end position="160"/>
    </location>
</feature>
<evidence type="ECO:0000313" key="4">
    <source>
        <dbReference type="Proteomes" id="UP000006564"/>
    </source>
</evidence>
<dbReference type="InterPro" id="IPR000572">
    <property type="entry name" value="OxRdtase_Mopterin-bd_dom"/>
</dbReference>
<protein>
    <submittedName>
        <fullName evidence="3">DNA, SC003</fullName>
    </submittedName>
</protein>
<evidence type="ECO:0000313" key="3">
    <source>
        <dbReference type="EMBL" id="BAE58518.1"/>
    </source>
</evidence>
<dbReference type="PANTHER" id="PTHR19372:SF7">
    <property type="entry name" value="SULFITE OXIDASE, MITOCHONDRIAL"/>
    <property type="match status" value="1"/>
</dbReference>
<reference evidence="3 4" key="1">
    <citation type="journal article" date="2005" name="Nature">
        <title>Genome sequencing and analysis of Aspergillus oryzae.</title>
        <authorList>
            <person name="Machida M."/>
            <person name="Asai K."/>
            <person name="Sano M."/>
            <person name="Tanaka T."/>
            <person name="Kumagai T."/>
            <person name="Terai G."/>
            <person name="Kusumoto K."/>
            <person name="Arima T."/>
            <person name="Akita O."/>
            <person name="Kashiwagi Y."/>
            <person name="Abe K."/>
            <person name="Gomi K."/>
            <person name="Horiuchi H."/>
            <person name="Kitamoto K."/>
            <person name="Kobayashi T."/>
            <person name="Takeuchi M."/>
            <person name="Denning D.W."/>
            <person name="Galagan J.E."/>
            <person name="Nierman W.C."/>
            <person name="Yu J."/>
            <person name="Archer D.B."/>
            <person name="Bennett J.W."/>
            <person name="Bhatnagar D."/>
            <person name="Cleveland T.E."/>
            <person name="Fedorova N.D."/>
            <person name="Gotoh O."/>
            <person name="Horikawa H."/>
            <person name="Hosoyama A."/>
            <person name="Ichinomiya M."/>
            <person name="Igarashi R."/>
            <person name="Iwashita K."/>
            <person name="Juvvadi P.R."/>
            <person name="Kato M."/>
            <person name="Kato Y."/>
            <person name="Kin T."/>
            <person name="Kokubun A."/>
            <person name="Maeda H."/>
            <person name="Maeyama N."/>
            <person name="Maruyama J."/>
            <person name="Nagasaki H."/>
            <person name="Nakajima T."/>
            <person name="Oda K."/>
            <person name="Okada K."/>
            <person name="Paulsen I."/>
            <person name="Sakamoto K."/>
            <person name="Sawano T."/>
            <person name="Takahashi M."/>
            <person name="Takase K."/>
            <person name="Terabayashi Y."/>
            <person name="Wortman J."/>
            <person name="Yamada O."/>
            <person name="Yamagata Y."/>
            <person name="Anazawa H."/>
            <person name="Hata Y."/>
            <person name="Koide Y."/>
            <person name="Komori T."/>
            <person name="Koyama Y."/>
            <person name="Minetoki T."/>
            <person name="Suharnan S."/>
            <person name="Tanaka A."/>
            <person name="Isono K."/>
            <person name="Kuhara S."/>
            <person name="Ogasawara N."/>
            <person name="Kikuchi H."/>
        </authorList>
    </citation>
    <scope>NUCLEOTIDE SEQUENCE [LARGE SCALE GENOMIC DNA]</scope>
    <source>
        <strain evidence="4">ATCC 42149 / RIB 40</strain>
    </source>
</reference>
<dbReference type="KEGG" id="aor:AO090003001472"/>
<organism evidence="3 4">
    <name type="scientific">Aspergillus oryzae (strain ATCC 42149 / RIB 40)</name>
    <name type="common">Yellow koji mold</name>
    <dbReference type="NCBI Taxonomy" id="510516"/>
    <lineage>
        <taxon>Eukaryota</taxon>
        <taxon>Fungi</taxon>
        <taxon>Dikarya</taxon>
        <taxon>Ascomycota</taxon>
        <taxon>Pezizomycotina</taxon>
        <taxon>Eurotiomycetes</taxon>
        <taxon>Eurotiomycetidae</taxon>
        <taxon>Eurotiales</taxon>
        <taxon>Aspergillaceae</taxon>
        <taxon>Aspergillus</taxon>
        <taxon>Aspergillus subgen. Circumdati</taxon>
    </lineage>
</organism>
<dbReference type="Gene3D" id="3.90.420.10">
    <property type="entry name" value="Oxidoreductase, molybdopterin-binding domain"/>
    <property type="match status" value="1"/>
</dbReference>
<dbReference type="InterPro" id="IPR008335">
    <property type="entry name" value="Mopterin_OxRdtase_euk"/>
</dbReference>
<dbReference type="GeneID" id="5992503"/>
<feature type="domain" description="Oxidoreductase molybdopterin-binding" evidence="2">
    <location>
        <begin position="256"/>
        <end position="323"/>
    </location>
</feature>
<dbReference type="AlphaFoldDB" id="Q2UIU7"/>
<dbReference type="EMBL" id="BA000050">
    <property type="protein sequence ID" value="BAE58518.1"/>
    <property type="molecule type" value="Genomic_DNA"/>
</dbReference>
<dbReference type="EMBL" id="AP007155">
    <property type="protein sequence ID" value="BAE58518.1"/>
    <property type="molecule type" value="Genomic_DNA"/>
</dbReference>
<dbReference type="Proteomes" id="UP000006564">
    <property type="component" value="Chromosome 2"/>
</dbReference>
<accession>Q2UIU7</accession>
<dbReference type="PRINTS" id="PR00407">
    <property type="entry name" value="EUMOPTERIN"/>
</dbReference>
<dbReference type="GO" id="GO:0006790">
    <property type="term" value="P:sulfur compound metabolic process"/>
    <property type="evidence" value="ECO:0007669"/>
    <property type="project" value="TreeGrafter"/>
</dbReference>
<evidence type="ECO:0000256" key="1">
    <source>
        <dbReference type="SAM" id="MobiDB-lite"/>
    </source>
</evidence>
<feature type="region of interest" description="Disordered" evidence="1">
    <location>
        <begin position="117"/>
        <end position="160"/>
    </location>
</feature>
<proteinExistence type="predicted"/>
<keyword evidence="4" id="KW-1185">Reference proteome</keyword>
<dbReference type="GO" id="GO:0008482">
    <property type="term" value="F:sulfite oxidase activity"/>
    <property type="evidence" value="ECO:0007669"/>
    <property type="project" value="TreeGrafter"/>
</dbReference>
<dbReference type="Pfam" id="PF00174">
    <property type="entry name" value="Oxidored_molyb"/>
    <property type="match status" value="1"/>
</dbReference>
<gene>
    <name evidence="3" type="ORF">AO090003001472</name>
</gene>
<dbReference type="RefSeq" id="XP_023090363.1">
    <property type="nucleotide sequence ID" value="XM_023235335.1"/>
</dbReference>
<name>Q2UIU7_ASPOR</name>
<dbReference type="GO" id="GO:0043546">
    <property type="term" value="F:molybdopterin cofactor binding"/>
    <property type="evidence" value="ECO:0007669"/>
    <property type="project" value="TreeGrafter"/>
</dbReference>
<evidence type="ECO:0000259" key="2">
    <source>
        <dbReference type="Pfam" id="PF00174"/>
    </source>
</evidence>
<dbReference type="VEuPathDB" id="FungiDB:AO090003001472"/>
<dbReference type="SUPFAM" id="SSF56524">
    <property type="entry name" value="Oxidoreductase molybdopterin-binding domain"/>
    <property type="match status" value="1"/>
</dbReference>
<dbReference type="STRING" id="510516.Q2UIU7"/>
<dbReference type="GO" id="GO:0020037">
    <property type="term" value="F:heme binding"/>
    <property type="evidence" value="ECO:0007669"/>
    <property type="project" value="TreeGrafter"/>
</dbReference>